<dbReference type="InterPro" id="IPR001750">
    <property type="entry name" value="ND/Mrp_TM"/>
</dbReference>
<dbReference type="GO" id="GO:0016491">
    <property type="term" value="F:oxidoreductase activity"/>
    <property type="evidence" value="ECO:0007669"/>
    <property type="project" value="UniProtKB-KW"/>
</dbReference>
<keyword evidence="4 7" id="KW-1133">Transmembrane helix</keyword>
<dbReference type="RefSeq" id="WP_092817226.1">
    <property type="nucleotide sequence ID" value="NZ_FNWU01000006.1"/>
</dbReference>
<protein>
    <submittedName>
        <fullName evidence="9">Multisubunit sodium/proton antiporter, MrpD subunit</fullName>
    </submittedName>
</protein>
<dbReference type="GO" id="GO:0005886">
    <property type="term" value="C:plasma membrane"/>
    <property type="evidence" value="ECO:0007669"/>
    <property type="project" value="UniProtKB-SubCell"/>
</dbReference>
<evidence type="ECO:0000313" key="10">
    <source>
        <dbReference type="Proteomes" id="UP000199215"/>
    </source>
</evidence>
<feature type="transmembrane region" description="Helical" evidence="7">
    <location>
        <begin position="204"/>
        <end position="225"/>
    </location>
</feature>
<keyword evidence="2" id="KW-1003">Cell membrane</keyword>
<feature type="transmembrane region" description="Helical" evidence="7">
    <location>
        <begin position="486"/>
        <end position="508"/>
    </location>
</feature>
<feature type="transmembrane region" description="Helical" evidence="7">
    <location>
        <begin position="444"/>
        <end position="466"/>
    </location>
</feature>
<dbReference type="STRING" id="1267564.SAMN05192561_10664"/>
<sequence length="604" mass="64402">MTAGIAGTAGGALATGTVGSDLLTTVPPYLLVAIAALLAVVLPRRLGHLLGAAATAFVFIQAVSFDPAMYGPHLASTFLGFDVVFFNVDDFSRLMGVVVGFLATAAVIYAYGSDAPRWLTGLALIYVASTVATIYAGDWLTLIVFWELMAVTSTLLVWHHGGAAVRAGFRYAIFHGIGGTVLLGAVVVHFGAVESFLFTAETGIHDSAALLAALGIGVNCGFIGLHTWLPDTYPRPHIAASVFLSVFTTKTAVYVLYRAFPEGGLWMAYLGGAMAVYGAFFALLQYDPRRLLSYHIQAQVGYMLAGIGLAGYVGEKALAGGFAHLLNNVLYKSLLFMAIGVIIYRTGTEDIRELGGLWRKTPIAFVIYLVGAASITAVPGFNGFVSKGMVIDSAHEIHQFTIALDGGLLWWLLILGGVGTFMSFIKLGYYTFFHGSASISPRDATPFQTVGMALAAGACIYLGVSYETLLGLMPHTEYLLAELHPYSTGHLTESAALLTAGFVGFFALKRPLAWIAHRMRDVDAVTYPAFFHVGRGLVIGVTESWAAVDRLTMRLVAAIEWTAMNPRHAVRRVGIDAEIRTGIGRGVLIITLVAAGTVLIGLVW</sequence>
<dbReference type="PRINTS" id="PR01434">
    <property type="entry name" value="NADHDHGNASE5"/>
</dbReference>
<feature type="transmembrane region" description="Helical" evidence="7">
    <location>
        <begin position="365"/>
        <end position="385"/>
    </location>
</feature>
<reference evidence="9 10" key="1">
    <citation type="submission" date="2016-10" db="EMBL/GenBank/DDBJ databases">
        <authorList>
            <person name="de Groot N.N."/>
        </authorList>
    </citation>
    <scope>NUCLEOTIDE SEQUENCE [LARGE SCALE GENOMIC DNA]</scope>
    <source>
        <strain evidence="9 10">IBRC-M10418</strain>
    </source>
</reference>
<feature type="transmembrane region" description="Helical" evidence="7">
    <location>
        <begin position="325"/>
        <end position="344"/>
    </location>
</feature>
<dbReference type="InterPro" id="IPR052175">
    <property type="entry name" value="ComplexI-like_HydComp"/>
</dbReference>
<dbReference type="PANTHER" id="PTHR42682:SF4">
    <property type="entry name" value="NADH-UBIQUINONE_PLASTOQUINONE"/>
    <property type="match status" value="1"/>
</dbReference>
<name>A0A1H6J6V0_9EURY</name>
<evidence type="ECO:0000256" key="2">
    <source>
        <dbReference type="ARBA" id="ARBA00022475"/>
    </source>
</evidence>
<dbReference type="AlphaFoldDB" id="A0A1H6J6V0"/>
<evidence type="ECO:0000256" key="6">
    <source>
        <dbReference type="ARBA" id="ARBA00023136"/>
    </source>
</evidence>
<evidence type="ECO:0000256" key="1">
    <source>
        <dbReference type="ARBA" id="ARBA00004651"/>
    </source>
</evidence>
<comment type="subcellular location">
    <subcellularLocation>
        <location evidence="1">Cell membrane</location>
        <topology evidence="1">Multi-pass membrane protein</topology>
    </subcellularLocation>
</comment>
<dbReference type="Proteomes" id="UP000199215">
    <property type="component" value="Unassembled WGS sequence"/>
</dbReference>
<accession>A0A1H6J6V0</accession>
<feature type="transmembrane region" description="Helical" evidence="7">
    <location>
        <begin position="263"/>
        <end position="284"/>
    </location>
</feature>
<dbReference type="NCBIfam" id="NF009310">
    <property type="entry name" value="PRK12668.1"/>
    <property type="match status" value="1"/>
</dbReference>
<evidence type="ECO:0000256" key="7">
    <source>
        <dbReference type="SAM" id="Phobius"/>
    </source>
</evidence>
<dbReference type="OrthoDB" id="198789at2157"/>
<evidence type="ECO:0000256" key="4">
    <source>
        <dbReference type="ARBA" id="ARBA00022989"/>
    </source>
</evidence>
<keyword evidence="6 7" id="KW-0472">Membrane</keyword>
<feature type="transmembrane region" description="Helical" evidence="7">
    <location>
        <begin position="171"/>
        <end position="192"/>
    </location>
</feature>
<dbReference type="PANTHER" id="PTHR42682">
    <property type="entry name" value="HYDROGENASE-4 COMPONENT F"/>
    <property type="match status" value="1"/>
</dbReference>
<feature type="transmembrane region" description="Helical" evidence="7">
    <location>
        <begin position="118"/>
        <end position="136"/>
    </location>
</feature>
<keyword evidence="5" id="KW-0560">Oxidoreductase</keyword>
<evidence type="ECO:0000256" key="3">
    <source>
        <dbReference type="ARBA" id="ARBA00022692"/>
    </source>
</evidence>
<organism evidence="9 10">
    <name type="scientific">Halopenitus malekzadehii</name>
    <dbReference type="NCBI Taxonomy" id="1267564"/>
    <lineage>
        <taxon>Archaea</taxon>
        <taxon>Methanobacteriati</taxon>
        <taxon>Methanobacteriota</taxon>
        <taxon>Stenosarchaea group</taxon>
        <taxon>Halobacteria</taxon>
        <taxon>Halobacteriales</taxon>
        <taxon>Haloferacaceae</taxon>
        <taxon>Halopenitus</taxon>
    </lineage>
</organism>
<evidence type="ECO:0000313" key="9">
    <source>
        <dbReference type="EMBL" id="SEH55273.1"/>
    </source>
</evidence>
<dbReference type="EMBL" id="FNWU01000006">
    <property type="protein sequence ID" value="SEH55273.1"/>
    <property type="molecule type" value="Genomic_DNA"/>
</dbReference>
<evidence type="ECO:0000259" key="8">
    <source>
        <dbReference type="Pfam" id="PF00361"/>
    </source>
</evidence>
<feature type="transmembrane region" description="Helical" evidence="7">
    <location>
        <begin position="582"/>
        <end position="603"/>
    </location>
</feature>
<gene>
    <name evidence="9" type="ORF">SAMN05192561_10664</name>
</gene>
<dbReference type="Pfam" id="PF00361">
    <property type="entry name" value="Proton_antipo_M"/>
    <property type="match status" value="1"/>
</dbReference>
<feature type="transmembrane region" description="Helical" evidence="7">
    <location>
        <begin position="91"/>
        <end position="111"/>
    </location>
</feature>
<feature type="transmembrane region" description="Helical" evidence="7">
    <location>
        <begin position="291"/>
        <end position="313"/>
    </location>
</feature>
<keyword evidence="3 7" id="KW-0812">Transmembrane</keyword>
<feature type="transmembrane region" description="Helical" evidence="7">
    <location>
        <begin position="237"/>
        <end position="257"/>
    </location>
</feature>
<feature type="transmembrane region" description="Helical" evidence="7">
    <location>
        <begin position="408"/>
        <end position="432"/>
    </location>
</feature>
<feature type="transmembrane region" description="Helical" evidence="7">
    <location>
        <begin position="26"/>
        <end position="42"/>
    </location>
</feature>
<keyword evidence="10" id="KW-1185">Reference proteome</keyword>
<evidence type="ECO:0000256" key="5">
    <source>
        <dbReference type="ARBA" id="ARBA00023002"/>
    </source>
</evidence>
<feature type="domain" description="NADH:quinone oxidoreductase/Mrp antiporter transmembrane" evidence="8">
    <location>
        <begin position="136"/>
        <end position="404"/>
    </location>
</feature>
<feature type="transmembrane region" description="Helical" evidence="7">
    <location>
        <begin position="49"/>
        <end position="71"/>
    </location>
</feature>
<feature type="transmembrane region" description="Helical" evidence="7">
    <location>
        <begin position="142"/>
        <end position="159"/>
    </location>
</feature>
<proteinExistence type="predicted"/>